<accession>A0A558H2Q5</accession>
<keyword evidence="2" id="KW-1133">Transmembrane helix</keyword>
<keyword evidence="2" id="KW-0812">Transmembrane</keyword>
<feature type="region of interest" description="Disordered" evidence="1">
    <location>
        <begin position="147"/>
        <end position="192"/>
    </location>
</feature>
<comment type="caution">
    <text evidence="4">The sequence shown here is derived from an EMBL/GenBank/DDBJ whole genome shotgun (WGS) entry which is preliminary data.</text>
</comment>
<proteinExistence type="predicted"/>
<dbReference type="Proteomes" id="UP000316500">
    <property type="component" value="Unassembled WGS sequence"/>
</dbReference>
<sequence length="254" mass="27068">MGRNLRSDAALAVSVLGLGVLLVFAGNVLLGQWLSAERHRQGLSFDHLIGFVASAAGTTMVTWWAISLAIAFIASVLRRVGHSRTADILSKFSPAFMMRLVVAAMSLNLLGAGMAQAATSPDPGWQPPPAHSLDHVHAAWKRTSLNTTEAAEASVDGDAEIRERDPRWKPSSPVVDPGLLSRPSSRQATPNETSVIVKAGDSLWSIASARLGPFATDVDVAVTWPKWYEANRDTIGSDPSVLLPGQVLRPPLPA</sequence>
<dbReference type="InterPro" id="IPR036779">
    <property type="entry name" value="LysM_dom_sf"/>
</dbReference>
<feature type="compositionally biased region" description="Polar residues" evidence="1">
    <location>
        <begin position="182"/>
        <end position="192"/>
    </location>
</feature>
<dbReference type="AlphaFoldDB" id="A0A558H2Q5"/>
<organism evidence="4 5">
    <name type="scientific">Paenarthrobacter nitroguajacolicus</name>
    <name type="common">Arthrobacter nitroguajacolicus</name>
    <dbReference type="NCBI Taxonomy" id="211146"/>
    <lineage>
        <taxon>Bacteria</taxon>
        <taxon>Bacillati</taxon>
        <taxon>Actinomycetota</taxon>
        <taxon>Actinomycetes</taxon>
        <taxon>Micrococcales</taxon>
        <taxon>Micrococcaceae</taxon>
        <taxon>Paenarthrobacter</taxon>
    </lineage>
</organism>
<gene>
    <name evidence="4" type="ORF">FQP90_10560</name>
</gene>
<dbReference type="Pfam" id="PF01476">
    <property type="entry name" value="LysM"/>
    <property type="match status" value="1"/>
</dbReference>
<evidence type="ECO:0000256" key="1">
    <source>
        <dbReference type="SAM" id="MobiDB-lite"/>
    </source>
</evidence>
<dbReference type="Gene3D" id="3.10.350.10">
    <property type="entry name" value="LysM domain"/>
    <property type="match status" value="1"/>
</dbReference>
<feature type="transmembrane region" description="Helical" evidence="2">
    <location>
        <begin position="49"/>
        <end position="77"/>
    </location>
</feature>
<evidence type="ECO:0000313" key="5">
    <source>
        <dbReference type="Proteomes" id="UP000316500"/>
    </source>
</evidence>
<name>A0A558H2Q5_PAENT</name>
<feature type="compositionally biased region" description="Basic and acidic residues" evidence="1">
    <location>
        <begin position="159"/>
        <end position="168"/>
    </location>
</feature>
<keyword evidence="2" id="KW-0472">Membrane</keyword>
<dbReference type="RefSeq" id="WP_144649934.1">
    <property type="nucleotide sequence ID" value="NZ_VNFK01000006.1"/>
</dbReference>
<feature type="domain" description="LysM" evidence="3">
    <location>
        <begin position="193"/>
        <end position="250"/>
    </location>
</feature>
<dbReference type="OrthoDB" id="3210682at2"/>
<evidence type="ECO:0000259" key="3">
    <source>
        <dbReference type="PROSITE" id="PS51782"/>
    </source>
</evidence>
<reference evidence="4 5" key="1">
    <citation type="submission" date="2019-07" db="EMBL/GenBank/DDBJ databases">
        <title>Diversity of Bacteria from Kongsfjorden, Arctic.</title>
        <authorList>
            <person name="Yu Y."/>
        </authorList>
    </citation>
    <scope>NUCLEOTIDE SEQUENCE [LARGE SCALE GENOMIC DNA]</scope>
    <source>
        <strain evidence="4 5">SM1928</strain>
    </source>
</reference>
<dbReference type="EMBL" id="VNFK01000006">
    <property type="protein sequence ID" value="TVU63410.1"/>
    <property type="molecule type" value="Genomic_DNA"/>
</dbReference>
<dbReference type="PROSITE" id="PS51782">
    <property type="entry name" value="LYSM"/>
    <property type="match status" value="1"/>
</dbReference>
<dbReference type="CDD" id="cd00118">
    <property type="entry name" value="LysM"/>
    <property type="match status" value="1"/>
</dbReference>
<dbReference type="InterPro" id="IPR018392">
    <property type="entry name" value="LysM"/>
</dbReference>
<protein>
    <submittedName>
        <fullName evidence="4">LysM peptidoglycan-binding domain-containing protein</fullName>
    </submittedName>
</protein>
<evidence type="ECO:0000256" key="2">
    <source>
        <dbReference type="SAM" id="Phobius"/>
    </source>
</evidence>
<evidence type="ECO:0000313" key="4">
    <source>
        <dbReference type="EMBL" id="TVU63410.1"/>
    </source>
</evidence>